<keyword evidence="3" id="KW-1185">Reference proteome</keyword>
<feature type="compositionally biased region" description="Basic and acidic residues" evidence="1">
    <location>
        <begin position="108"/>
        <end position="118"/>
    </location>
</feature>
<dbReference type="Proteomes" id="UP001500393">
    <property type="component" value="Unassembled WGS sequence"/>
</dbReference>
<gene>
    <name evidence="2" type="ORF">GCM10009789_18280</name>
</gene>
<organism evidence="2 3">
    <name type="scientific">Kribbella sancticallisti</name>
    <dbReference type="NCBI Taxonomy" id="460087"/>
    <lineage>
        <taxon>Bacteria</taxon>
        <taxon>Bacillati</taxon>
        <taxon>Actinomycetota</taxon>
        <taxon>Actinomycetes</taxon>
        <taxon>Propionibacteriales</taxon>
        <taxon>Kribbellaceae</taxon>
        <taxon>Kribbella</taxon>
    </lineage>
</organism>
<dbReference type="SUPFAM" id="SSF56281">
    <property type="entry name" value="Metallo-hydrolase/oxidoreductase"/>
    <property type="match status" value="1"/>
</dbReference>
<evidence type="ECO:0008006" key="4">
    <source>
        <dbReference type="Google" id="ProtNLM"/>
    </source>
</evidence>
<comment type="caution">
    <text evidence="2">The sequence shown here is derived from an EMBL/GenBank/DDBJ whole genome shotgun (WGS) entry which is preliminary data.</text>
</comment>
<dbReference type="EMBL" id="BAAAOS010000017">
    <property type="protein sequence ID" value="GAA1565058.1"/>
    <property type="molecule type" value="Genomic_DNA"/>
</dbReference>
<feature type="region of interest" description="Disordered" evidence="1">
    <location>
        <begin position="108"/>
        <end position="133"/>
    </location>
</feature>
<protein>
    <recommendedName>
        <fullName evidence="4">Metallo-beta-lactamase domain-containing protein</fullName>
    </recommendedName>
</protein>
<name>A0ABN2CXQ9_9ACTN</name>
<accession>A0ABN2CXQ9</accession>
<evidence type="ECO:0000313" key="2">
    <source>
        <dbReference type="EMBL" id="GAA1565058.1"/>
    </source>
</evidence>
<proteinExistence type="predicted"/>
<sequence>MRLICQSSRTKSYPGESWLWQGPNNFRVVVDLGHREVDLGLQASSFEPNVLVLTHDDADHVGGATAFFGAYRHLAGTHRTAVNPPEVWLPLDWFHVVQALARLTERPNRREDEMRRSQVEAATSEAGPIDEDTGALRMLLGDAHERRNPPASEEPIAQGLFDEVDQYPEVLGLPEEIVWGVTRWFEHERGDIRPWDEKFRPTQFRGEARDRISTRVEPVIKAHRKVISAGRQGAGKDSWLGSHGAVAQRVAESAERIAGIVLAADEIGCRFRWFDVDLASARRLPCWPSEGRPGLVTILNAIEVEPPPPPPTDPALALTLAARLSVQNRRALVTYLWPTAPSPYDPWDQTSGTDGVLIWSDAEGSVAGCEPTTGMVPWRTVSVMSAPHHASSVSAHEAIWRHRPPNIKVILSNNKEPDSPYFLSLPTALRDCTHCGARRHDTPVGGESASWPPADGVLLAGVCSSTHR</sequence>
<evidence type="ECO:0000256" key="1">
    <source>
        <dbReference type="SAM" id="MobiDB-lite"/>
    </source>
</evidence>
<dbReference type="InterPro" id="IPR036866">
    <property type="entry name" value="RibonucZ/Hydroxyglut_hydro"/>
</dbReference>
<evidence type="ECO:0000313" key="3">
    <source>
        <dbReference type="Proteomes" id="UP001500393"/>
    </source>
</evidence>
<reference evidence="2 3" key="1">
    <citation type="journal article" date="2019" name="Int. J. Syst. Evol. Microbiol.">
        <title>The Global Catalogue of Microorganisms (GCM) 10K type strain sequencing project: providing services to taxonomists for standard genome sequencing and annotation.</title>
        <authorList>
            <consortium name="The Broad Institute Genomics Platform"/>
            <consortium name="The Broad Institute Genome Sequencing Center for Infectious Disease"/>
            <person name="Wu L."/>
            <person name="Ma J."/>
        </authorList>
    </citation>
    <scope>NUCLEOTIDE SEQUENCE [LARGE SCALE GENOMIC DNA]</scope>
    <source>
        <strain evidence="2 3">JCM 14969</strain>
    </source>
</reference>